<accession>A0A3M7QB47</accession>
<proteinExistence type="predicted"/>
<evidence type="ECO:0000313" key="1">
    <source>
        <dbReference type="EMBL" id="RNA08191.1"/>
    </source>
</evidence>
<dbReference type="AlphaFoldDB" id="A0A3M7QB47"/>
<organism evidence="1 2">
    <name type="scientific">Brachionus plicatilis</name>
    <name type="common">Marine rotifer</name>
    <name type="synonym">Brachionus muelleri</name>
    <dbReference type="NCBI Taxonomy" id="10195"/>
    <lineage>
        <taxon>Eukaryota</taxon>
        <taxon>Metazoa</taxon>
        <taxon>Spiralia</taxon>
        <taxon>Gnathifera</taxon>
        <taxon>Rotifera</taxon>
        <taxon>Eurotatoria</taxon>
        <taxon>Monogononta</taxon>
        <taxon>Pseudotrocha</taxon>
        <taxon>Ploima</taxon>
        <taxon>Brachionidae</taxon>
        <taxon>Brachionus</taxon>
    </lineage>
</organism>
<evidence type="ECO:0000313" key="2">
    <source>
        <dbReference type="Proteomes" id="UP000276133"/>
    </source>
</evidence>
<keyword evidence="2" id="KW-1185">Reference proteome</keyword>
<reference evidence="1 2" key="1">
    <citation type="journal article" date="2018" name="Sci. Rep.">
        <title>Genomic signatures of local adaptation to the degree of environmental predictability in rotifers.</title>
        <authorList>
            <person name="Franch-Gras L."/>
            <person name="Hahn C."/>
            <person name="Garcia-Roger E.M."/>
            <person name="Carmona M.J."/>
            <person name="Serra M."/>
            <person name="Gomez A."/>
        </authorList>
    </citation>
    <scope>NUCLEOTIDE SEQUENCE [LARGE SCALE GENOMIC DNA]</scope>
    <source>
        <strain evidence="1">HYR1</strain>
    </source>
</reference>
<dbReference type="EMBL" id="REGN01006822">
    <property type="protein sequence ID" value="RNA08191.1"/>
    <property type="molecule type" value="Genomic_DNA"/>
</dbReference>
<dbReference type="Proteomes" id="UP000276133">
    <property type="component" value="Unassembled WGS sequence"/>
</dbReference>
<comment type="caution">
    <text evidence="1">The sequence shown here is derived from an EMBL/GenBank/DDBJ whole genome shotgun (WGS) entry which is preliminary data.</text>
</comment>
<gene>
    <name evidence="1" type="ORF">BpHYR1_022633</name>
</gene>
<feature type="non-terminal residue" evidence="1">
    <location>
        <position position="1"/>
    </location>
</feature>
<sequence length="76" mass="9025">KINNFQDNFPKFCFRKTFHGLLNYKSNLEYFARKIGILKLMINSTYHFNSRSLSYNQYVAIVKPSQNLNNVSSRKN</sequence>
<name>A0A3M7QB47_BRAPC</name>
<protein>
    <submittedName>
        <fullName evidence="1">Uncharacterized protein</fullName>
    </submittedName>
</protein>